<name>A0ABD2W794_9HYME</name>
<dbReference type="AlphaFoldDB" id="A0ABD2W794"/>
<accession>A0ABD2W794</accession>
<reference evidence="2 3" key="1">
    <citation type="journal article" date="2024" name="bioRxiv">
        <title>A reference genome for Trichogramma kaykai: A tiny desert-dwelling parasitoid wasp with competing sex-ratio distorters.</title>
        <authorList>
            <person name="Culotta J."/>
            <person name="Lindsey A.R."/>
        </authorList>
    </citation>
    <scope>NUCLEOTIDE SEQUENCE [LARGE SCALE GENOMIC DNA]</scope>
    <source>
        <strain evidence="2 3">KSX58</strain>
    </source>
</reference>
<feature type="transmembrane region" description="Helical" evidence="1">
    <location>
        <begin position="19"/>
        <end position="40"/>
    </location>
</feature>
<organism evidence="2 3">
    <name type="scientific">Trichogramma kaykai</name>
    <dbReference type="NCBI Taxonomy" id="54128"/>
    <lineage>
        <taxon>Eukaryota</taxon>
        <taxon>Metazoa</taxon>
        <taxon>Ecdysozoa</taxon>
        <taxon>Arthropoda</taxon>
        <taxon>Hexapoda</taxon>
        <taxon>Insecta</taxon>
        <taxon>Pterygota</taxon>
        <taxon>Neoptera</taxon>
        <taxon>Endopterygota</taxon>
        <taxon>Hymenoptera</taxon>
        <taxon>Apocrita</taxon>
        <taxon>Proctotrupomorpha</taxon>
        <taxon>Chalcidoidea</taxon>
        <taxon>Trichogrammatidae</taxon>
        <taxon>Trichogramma</taxon>
    </lineage>
</organism>
<dbReference type="Proteomes" id="UP001627154">
    <property type="component" value="Unassembled WGS sequence"/>
</dbReference>
<evidence type="ECO:0000313" key="3">
    <source>
        <dbReference type="Proteomes" id="UP001627154"/>
    </source>
</evidence>
<evidence type="ECO:0000256" key="1">
    <source>
        <dbReference type="SAM" id="Phobius"/>
    </source>
</evidence>
<keyword evidence="1" id="KW-0472">Membrane</keyword>
<keyword evidence="1" id="KW-0812">Transmembrane</keyword>
<proteinExistence type="predicted"/>
<keyword evidence="3" id="KW-1185">Reference proteome</keyword>
<comment type="caution">
    <text evidence="2">The sequence shown here is derived from an EMBL/GenBank/DDBJ whole genome shotgun (WGS) entry which is preliminary data.</text>
</comment>
<gene>
    <name evidence="2" type="ORF">TKK_016256</name>
</gene>
<sequence>MSHVKTIAGLGNFYRSYNFVYLIVTYGKGISFAVFHCIFIEFRMNYELLRQVFLGVWIADLIGTGVNFDLVYLLTVILDQFR</sequence>
<evidence type="ECO:0000313" key="2">
    <source>
        <dbReference type="EMBL" id="KAL3388534.1"/>
    </source>
</evidence>
<protein>
    <submittedName>
        <fullName evidence="2">Uncharacterized protein</fullName>
    </submittedName>
</protein>
<feature type="transmembrane region" description="Helical" evidence="1">
    <location>
        <begin position="52"/>
        <end position="78"/>
    </location>
</feature>
<keyword evidence="1" id="KW-1133">Transmembrane helix</keyword>
<dbReference type="EMBL" id="JBJJXI010000129">
    <property type="protein sequence ID" value="KAL3388534.1"/>
    <property type="molecule type" value="Genomic_DNA"/>
</dbReference>